<dbReference type="RefSeq" id="WP_011466787.1">
    <property type="nucleotide sequence ID" value="NC_007912.1"/>
</dbReference>
<dbReference type="KEGG" id="sde:Sde_0299"/>
<dbReference type="PROSITE" id="PS51892">
    <property type="entry name" value="SUBTILASE"/>
    <property type="match status" value="1"/>
</dbReference>
<dbReference type="PRINTS" id="PR00723">
    <property type="entry name" value="SUBTILISIN"/>
</dbReference>
<evidence type="ECO:0000256" key="6">
    <source>
        <dbReference type="SAM" id="MobiDB-lite"/>
    </source>
</evidence>
<dbReference type="CDD" id="cd05561">
    <property type="entry name" value="Peptidases_S8_4"/>
    <property type="match status" value="1"/>
</dbReference>
<dbReference type="InterPro" id="IPR015500">
    <property type="entry name" value="Peptidase_S8_subtilisin-rel"/>
</dbReference>
<dbReference type="eggNOG" id="COG1404">
    <property type="taxonomic scope" value="Bacteria"/>
</dbReference>
<feature type="domain" description="Peptidase S8/S53" evidence="7">
    <location>
        <begin position="340"/>
        <end position="544"/>
    </location>
</feature>
<reference evidence="8 9" key="1">
    <citation type="journal article" date="2008" name="PLoS Genet.">
        <title>Complete genome sequence of the complex carbohydrate-degrading marine bacterium, Saccharophagus degradans strain 2-40 T.</title>
        <authorList>
            <person name="Weiner R.M."/>
            <person name="Taylor L.E.II."/>
            <person name="Henrissat B."/>
            <person name="Hauser L."/>
            <person name="Land M."/>
            <person name="Coutinho P.M."/>
            <person name="Rancurel C."/>
            <person name="Saunders E.H."/>
            <person name="Longmire A.G."/>
            <person name="Zhang H."/>
            <person name="Bayer E.A."/>
            <person name="Gilbert H.J."/>
            <person name="Larimer F."/>
            <person name="Zhulin I.B."/>
            <person name="Ekborg N.A."/>
            <person name="Lamed R."/>
            <person name="Richardson P.M."/>
            <person name="Borovok I."/>
            <person name="Hutcheson S."/>
        </authorList>
    </citation>
    <scope>NUCLEOTIDE SEQUENCE [LARGE SCALE GENOMIC DNA]</scope>
    <source>
        <strain evidence="9">2-40 / ATCC 43961 / DSM 17024</strain>
    </source>
</reference>
<feature type="active site" description="Charge relay system" evidence="5">
    <location>
        <position position="376"/>
    </location>
</feature>
<evidence type="ECO:0000256" key="2">
    <source>
        <dbReference type="ARBA" id="ARBA00022670"/>
    </source>
</evidence>
<feature type="compositionally biased region" description="Low complexity" evidence="6">
    <location>
        <begin position="164"/>
        <end position="196"/>
    </location>
</feature>
<evidence type="ECO:0000256" key="1">
    <source>
        <dbReference type="ARBA" id="ARBA00011073"/>
    </source>
</evidence>
<keyword evidence="2 5" id="KW-0645">Protease</keyword>
<feature type="compositionally biased region" description="Polar residues" evidence="6">
    <location>
        <begin position="97"/>
        <end position="140"/>
    </location>
</feature>
<evidence type="ECO:0000313" key="9">
    <source>
        <dbReference type="Proteomes" id="UP000001947"/>
    </source>
</evidence>
<evidence type="ECO:0000259" key="7">
    <source>
        <dbReference type="Pfam" id="PF00082"/>
    </source>
</evidence>
<keyword evidence="3 5" id="KW-0378">Hydrolase</keyword>
<dbReference type="PANTHER" id="PTHR43806">
    <property type="entry name" value="PEPTIDASE S8"/>
    <property type="match status" value="1"/>
</dbReference>
<dbReference type="HOGENOM" id="CLU_472414_0_0_6"/>
<organism evidence="8 9">
    <name type="scientific">Saccharophagus degradans (strain 2-40 / ATCC 43961 / DSM 17024)</name>
    <dbReference type="NCBI Taxonomy" id="203122"/>
    <lineage>
        <taxon>Bacteria</taxon>
        <taxon>Pseudomonadati</taxon>
        <taxon>Pseudomonadota</taxon>
        <taxon>Gammaproteobacteria</taxon>
        <taxon>Cellvibrionales</taxon>
        <taxon>Cellvibrionaceae</taxon>
        <taxon>Saccharophagus</taxon>
    </lineage>
</organism>
<dbReference type="InterPro" id="IPR036852">
    <property type="entry name" value="Peptidase_S8/S53_dom_sf"/>
</dbReference>
<dbReference type="InterPro" id="IPR050131">
    <property type="entry name" value="Peptidase_S8_subtilisin-like"/>
</dbReference>
<dbReference type="Proteomes" id="UP000001947">
    <property type="component" value="Chromosome"/>
</dbReference>
<evidence type="ECO:0000256" key="5">
    <source>
        <dbReference type="PROSITE-ProRule" id="PRU01240"/>
    </source>
</evidence>
<feature type="active site" description="Charge relay system" evidence="5">
    <location>
        <position position="531"/>
    </location>
</feature>
<feature type="active site" description="Charge relay system" evidence="5">
    <location>
        <position position="346"/>
    </location>
</feature>
<keyword evidence="4 5" id="KW-0720">Serine protease</keyword>
<keyword evidence="9" id="KW-1185">Reference proteome</keyword>
<comment type="similarity">
    <text evidence="1 5">Belongs to the peptidase S8 family.</text>
</comment>
<feature type="compositionally biased region" description="Pro residues" evidence="6">
    <location>
        <begin position="197"/>
        <end position="206"/>
    </location>
</feature>
<dbReference type="Gene3D" id="3.40.50.200">
    <property type="entry name" value="Peptidase S8/S53 domain"/>
    <property type="match status" value="1"/>
</dbReference>
<dbReference type="GeneID" id="98615619"/>
<protein>
    <submittedName>
        <fullName evidence="8">Peptidase S8 and S53, subtilisin, kexin, sedolisin</fullName>
    </submittedName>
</protein>
<dbReference type="GO" id="GO:0004252">
    <property type="term" value="F:serine-type endopeptidase activity"/>
    <property type="evidence" value="ECO:0007669"/>
    <property type="project" value="UniProtKB-UniRule"/>
</dbReference>
<evidence type="ECO:0000256" key="3">
    <source>
        <dbReference type="ARBA" id="ARBA00022801"/>
    </source>
</evidence>
<dbReference type="EMBL" id="CP000282">
    <property type="protein sequence ID" value="ABD79563.1"/>
    <property type="molecule type" value="Genomic_DNA"/>
</dbReference>
<dbReference type="STRING" id="203122.Sde_0299"/>
<dbReference type="GO" id="GO:0006508">
    <property type="term" value="P:proteolysis"/>
    <property type="evidence" value="ECO:0007669"/>
    <property type="project" value="UniProtKB-KW"/>
</dbReference>
<dbReference type="AlphaFoldDB" id="Q21P16"/>
<dbReference type="Pfam" id="PF00082">
    <property type="entry name" value="Peptidase_S8"/>
    <property type="match status" value="1"/>
</dbReference>
<dbReference type="OrthoDB" id="5405281at2"/>
<evidence type="ECO:0000256" key="4">
    <source>
        <dbReference type="ARBA" id="ARBA00022825"/>
    </source>
</evidence>
<sequence>MNPTNKPRALKRSAQRTLQGTSQSTLVNTIACGFLTAGLVLYGPVYAQVPEATDEAKQRNVRDVKAESRQRVESFQLKESYQRTEDSKQAEEINLKASSAQQISDAAKQQNATQARSTATRQQVREQQPTSELGSAQQNTAKERDIATGEAQIKGSSAQDKENAAQAAENKAQAAESAADATVQQQATATQPSKRPLAPPRIPPSPITANLTTSAVPPLPVKAVIPSVTNANQNSNFEPNELVLVSADMAAAKQAASYLNRYGAQIKTRSALANLGLVMSVFRLPEGEDTLAIIRQIQTDLPSLQTDTNQRYQLQNSRKTYGASMVGWPQAPSCITQNALHVGVIDTPVNTAHPALLGANIQAKSFIKGEPASATHGTAVASILVGRVQAGFSGLLPQAQLTAAAVFRQRGEQVEATTDSLLLALDWLVQQQVSVINLSLGGERNRVLAQAIEQVLAKRIAIVAAAGNNGPQAEPVYPAAQAGVIAVTAVDAAGRLYDQANHGSYIEFAAPGVDIWAADNAQGGHYHTGTSFAAPYLTAALAVANIQQLQNQAQDKGPAGKDPQYGHGLLTMPPLCQ</sequence>
<dbReference type="InterPro" id="IPR000209">
    <property type="entry name" value="Peptidase_S8/S53_dom"/>
</dbReference>
<name>Q21P16_SACD2</name>
<feature type="region of interest" description="Disordered" evidence="6">
    <location>
        <begin position="97"/>
        <end position="213"/>
    </location>
</feature>
<dbReference type="SUPFAM" id="SSF52743">
    <property type="entry name" value="Subtilisin-like"/>
    <property type="match status" value="1"/>
</dbReference>
<dbReference type="PANTHER" id="PTHR43806:SF11">
    <property type="entry name" value="CEREVISIN-RELATED"/>
    <property type="match status" value="1"/>
</dbReference>
<gene>
    <name evidence="8" type="ordered locus">Sde_0299</name>
</gene>
<proteinExistence type="inferred from homology"/>
<accession>Q21P16</accession>
<evidence type="ECO:0000313" key="8">
    <source>
        <dbReference type="EMBL" id="ABD79563.1"/>
    </source>
</evidence>
<feature type="region of interest" description="Disordered" evidence="6">
    <location>
        <begin position="552"/>
        <end position="577"/>
    </location>
</feature>